<sequence>MWESCALGRPYFVVWKS</sequence>
<dbReference type="AlphaFoldDB" id="A0A2P2PIG5"/>
<organism evidence="1">
    <name type="scientific">Rhizophora mucronata</name>
    <name type="common">Asiatic mangrove</name>
    <dbReference type="NCBI Taxonomy" id="61149"/>
    <lineage>
        <taxon>Eukaryota</taxon>
        <taxon>Viridiplantae</taxon>
        <taxon>Streptophyta</taxon>
        <taxon>Embryophyta</taxon>
        <taxon>Tracheophyta</taxon>
        <taxon>Spermatophyta</taxon>
        <taxon>Magnoliopsida</taxon>
        <taxon>eudicotyledons</taxon>
        <taxon>Gunneridae</taxon>
        <taxon>Pentapetalae</taxon>
        <taxon>rosids</taxon>
        <taxon>fabids</taxon>
        <taxon>Malpighiales</taxon>
        <taxon>Rhizophoraceae</taxon>
        <taxon>Rhizophora</taxon>
    </lineage>
</organism>
<evidence type="ECO:0000313" key="1">
    <source>
        <dbReference type="EMBL" id="MBX54535.1"/>
    </source>
</evidence>
<accession>A0A2P2PIG5</accession>
<protein>
    <submittedName>
        <fullName evidence="1">Uncharacterized protein</fullName>
    </submittedName>
</protein>
<reference evidence="1" key="1">
    <citation type="submission" date="2018-02" db="EMBL/GenBank/DDBJ databases">
        <title>Rhizophora mucronata_Transcriptome.</title>
        <authorList>
            <person name="Meera S.P."/>
            <person name="Sreeshan A."/>
            <person name="Augustine A."/>
        </authorList>
    </citation>
    <scope>NUCLEOTIDE SEQUENCE</scope>
    <source>
        <tissue evidence="1">Leaf</tissue>
    </source>
</reference>
<proteinExistence type="predicted"/>
<name>A0A2P2PIG5_RHIMU</name>
<dbReference type="EMBL" id="GGEC01074051">
    <property type="protein sequence ID" value="MBX54535.1"/>
    <property type="molecule type" value="Transcribed_RNA"/>
</dbReference>